<reference evidence="1 2" key="1">
    <citation type="submission" date="2016-05" db="EMBL/GenBank/DDBJ databases">
        <title>Paenibacillus oryzae. sp. nov., isolated from the rice root.</title>
        <authorList>
            <person name="Zhang J."/>
            <person name="Zhang X."/>
        </authorList>
    </citation>
    <scope>NUCLEOTIDE SEQUENCE [LARGE SCALE GENOMIC DNA]</scope>
    <source>
        <strain evidence="1 2">1DrF-4</strain>
    </source>
</reference>
<dbReference type="Proteomes" id="UP000092024">
    <property type="component" value="Unassembled WGS sequence"/>
</dbReference>
<comment type="caution">
    <text evidence="1">The sequence shown here is derived from an EMBL/GenBank/DDBJ whole genome shotgun (WGS) entry which is preliminary data.</text>
</comment>
<dbReference type="RefSeq" id="WP_068680072.1">
    <property type="nucleotide sequence ID" value="NZ_LYPA01000031.1"/>
</dbReference>
<sequence>MDNRNFVNSNEIYPILDLVRREMQKAGLYTGSQDTISLANTSAEANVINVEVRRELAGHETLVTSFIYTYDNGMLEVLTLNRDEQNLVDGFLIELTPPPRINTEMAEETDIASFRSVRGTIIRENGLFKNLVLDYVRTV</sequence>
<dbReference type="AlphaFoldDB" id="A0A1A5YQ61"/>
<evidence type="ECO:0000313" key="1">
    <source>
        <dbReference type="EMBL" id="OBR67747.1"/>
    </source>
</evidence>
<dbReference type="STRING" id="1844972.A7K91_08410"/>
<keyword evidence="2" id="KW-1185">Reference proteome</keyword>
<accession>A0A1A5YQ61</accession>
<gene>
    <name evidence="1" type="ORF">A7K91_08410</name>
</gene>
<organism evidence="1 2">
    <name type="scientific">Paenibacillus oryzae</name>
    <dbReference type="NCBI Taxonomy" id="1844972"/>
    <lineage>
        <taxon>Bacteria</taxon>
        <taxon>Bacillati</taxon>
        <taxon>Bacillota</taxon>
        <taxon>Bacilli</taxon>
        <taxon>Bacillales</taxon>
        <taxon>Paenibacillaceae</taxon>
        <taxon>Paenibacillus</taxon>
    </lineage>
</organism>
<evidence type="ECO:0000313" key="2">
    <source>
        <dbReference type="Proteomes" id="UP000092024"/>
    </source>
</evidence>
<dbReference type="EMBL" id="LYPA01000031">
    <property type="protein sequence ID" value="OBR67747.1"/>
    <property type="molecule type" value="Genomic_DNA"/>
</dbReference>
<protein>
    <submittedName>
        <fullName evidence="1">Uncharacterized protein</fullName>
    </submittedName>
</protein>
<proteinExistence type="predicted"/>
<name>A0A1A5YQ61_9BACL</name>
<dbReference type="OrthoDB" id="2472566at2"/>